<dbReference type="Proteomes" id="UP000002066">
    <property type="component" value="Chromosome"/>
</dbReference>
<evidence type="ECO:0000259" key="4">
    <source>
        <dbReference type="Pfam" id="PF08241"/>
    </source>
</evidence>
<dbReference type="GO" id="GO:0008757">
    <property type="term" value="F:S-adenosylmethionine-dependent methyltransferase activity"/>
    <property type="evidence" value="ECO:0007669"/>
    <property type="project" value="InterPro"/>
</dbReference>
<evidence type="ECO:0000313" key="6">
    <source>
        <dbReference type="Proteomes" id="UP000002066"/>
    </source>
</evidence>
<dbReference type="GO" id="GO:0032259">
    <property type="term" value="P:methylation"/>
    <property type="evidence" value="ECO:0007669"/>
    <property type="project" value="UniProtKB-KW"/>
</dbReference>
<evidence type="ECO:0000256" key="1">
    <source>
        <dbReference type="ARBA" id="ARBA00022603"/>
    </source>
</evidence>
<dbReference type="Pfam" id="PF08241">
    <property type="entry name" value="Methyltransf_11"/>
    <property type="match status" value="1"/>
</dbReference>
<keyword evidence="1 5" id="KW-0489">Methyltransferase</keyword>
<feature type="domain" description="Methyltransferase type 11" evidence="4">
    <location>
        <begin position="51"/>
        <end position="140"/>
    </location>
</feature>
<accession>A0A8D4BIF1</accession>
<dbReference type="AlphaFoldDB" id="A0A8D4BIF1"/>
<evidence type="ECO:0000256" key="3">
    <source>
        <dbReference type="ARBA" id="ARBA00022691"/>
    </source>
</evidence>
<protein>
    <submittedName>
        <fullName evidence="5">Methyltransferase type 11</fullName>
    </submittedName>
</protein>
<proteinExistence type="predicted"/>
<reference evidence="5 6" key="1">
    <citation type="submission" date="2011-01" db="EMBL/GenBank/DDBJ databases">
        <title>Complete sequence of chromosome of Streptomyces flavogriseus ATCC 33331.</title>
        <authorList>
            <consortium name="US DOE Joint Genome Institute"/>
            <person name="Lucas S."/>
            <person name="Copeland A."/>
            <person name="Lapidus A."/>
            <person name="Cheng J.-F."/>
            <person name="Goodwin L."/>
            <person name="Pitluck S."/>
            <person name="Davenport K."/>
            <person name="Detter J.C."/>
            <person name="Han C."/>
            <person name="Tapia R."/>
            <person name="Land M."/>
            <person name="Hauser L."/>
            <person name="Kyrpides N."/>
            <person name="Ivanova N."/>
            <person name="Ovchinnikova G."/>
            <person name="Pagani I."/>
            <person name="Brumm P."/>
            <person name="Mead D."/>
            <person name="Woyke T."/>
        </authorList>
    </citation>
    <scope>NUCLEOTIDE SEQUENCE [LARGE SCALE GENOMIC DNA]</scope>
    <source>
        <strain evidence="6">ATCC 33331 / IAF-45CD</strain>
    </source>
</reference>
<dbReference type="CDD" id="cd02440">
    <property type="entry name" value="AdoMet_MTases"/>
    <property type="match status" value="1"/>
</dbReference>
<dbReference type="PANTHER" id="PTHR43464:SF19">
    <property type="entry name" value="UBIQUINONE BIOSYNTHESIS O-METHYLTRANSFERASE, MITOCHONDRIAL"/>
    <property type="match status" value="1"/>
</dbReference>
<dbReference type="InterPro" id="IPR029063">
    <property type="entry name" value="SAM-dependent_MTases_sf"/>
</dbReference>
<dbReference type="InterPro" id="IPR013216">
    <property type="entry name" value="Methyltransf_11"/>
</dbReference>
<dbReference type="PANTHER" id="PTHR43464">
    <property type="entry name" value="METHYLTRANSFERASE"/>
    <property type="match status" value="1"/>
</dbReference>
<evidence type="ECO:0000313" key="5">
    <source>
        <dbReference type="EMBL" id="ADW06240.1"/>
    </source>
</evidence>
<keyword evidence="2" id="KW-0808">Transferase</keyword>
<gene>
    <name evidence="5" type="ordered locus">Sfla_4839</name>
</gene>
<keyword evidence="3" id="KW-0949">S-adenosyl-L-methionine</keyword>
<sequence>MSGPLVREGYTGTGPGSITPDGCAVELYARLSVGTEPEVIASVLRPGASILELGCGAGRVTHPLVARGFEVTAVDESPGMLEWVRGARTVLSPIETLDLGEERFDAVVLGSFLVHSGDHRVREGLLRTCRTYVKDDGLVLVQREAADYHSAVPREREDPAAGCVIRILSARPVGEGVDEVRVEYVFEDACWTQTFRSRELSVERFEAYLGEAGLVVDRCLTPDGVWVLARPRRP</sequence>
<dbReference type="SUPFAM" id="SSF53335">
    <property type="entry name" value="S-adenosyl-L-methionine-dependent methyltransferases"/>
    <property type="match status" value="1"/>
</dbReference>
<dbReference type="OrthoDB" id="7062303at2"/>
<name>A0A8D4BIF1_STRFA</name>
<dbReference type="KEGG" id="sfa:Sfla_4839"/>
<dbReference type="Gene3D" id="3.40.50.150">
    <property type="entry name" value="Vaccinia Virus protein VP39"/>
    <property type="match status" value="1"/>
</dbReference>
<dbReference type="EMBL" id="CP002475">
    <property type="protein sequence ID" value="ADW06240.1"/>
    <property type="molecule type" value="Genomic_DNA"/>
</dbReference>
<evidence type="ECO:0000256" key="2">
    <source>
        <dbReference type="ARBA" id="ARBA00022679"/>
    </source>
</evidence>
<organism evidence="5 6">
    <name type="scientific">Streptomyces pratensis (strain ATCC 33331 / IAF-45CD)</name>
    <dbReference type="NCBI Taxonomy" id="591167"/>
    <lineage>
        <taxon>Bacteria</taxon>
        <taxon>Bacillati</taxon>
        <taxon>Actinomycetota</taxon>
        <taxon>Actinomycetes</taxon>
        <taxon>Kitasatosporales</taxon>
        <taxon>Streptomycetaceae</taxon>
        <taxon>Streptomyces</taxon>
    </lineage>
</organism>